<evidence type="ECO:0000313" key="2">
    <source>
        <dbReference type="EMBL" id="WVN85992.1"/>
    </source>
</evidence>
<dbReference type="EMBL" id="CP143784">
    <property type="protein sequence ID" value="WVN85992.1"/>
    <property type="molecule type" value="Genomic_DNA"/>
</dbReference>
<protein>
    <submittedName>
        <fullName evidence="2">Uncharacterized protein</fullName>
    </submittedName>
</protein>
<feature type="compositionally biased region" description="Basic and acidic residues" evidence="1">
    <location>
        <begin position="296"/>
        <end position="305"/>
    </location>
</feature>
<feature type="region of interest" description="Disordered" evidence="1">
    <location>
        <begin position="513"/>
        <end position="536"/>
    </location>
</feature>
<dbReference type="OrthoDB" id="2572347at2759"/>
<dbReference type="Proteomes" id="UP000094043">
    <property type="component" value="Chromosome 1"/>
</dbReference>
<dbReference type="AlphaFoldDB" id="A0A1E3IKL6"/>
<keyword evidence="3" id="KW-1185">Reference proteome</keyword>
<name>A0A1E3IKL6_9TREE</name>
<organism evidence="2 3">
    <name type="scientific">Cryptococcus depauperatus CBS 7841</name>
    <dbReference type="NCBI Taxonomy" id="1295531"/>
    <lineage>
        <taxon>Eukaryota</taxon>
        <taxon>Fungi</taxon>
        <taxon>Dikarya</taxon>
        <taxon>Basidiomycota</taxon>
        <taxon>Agaricomycotina</taxon>
        <taxon>Tremellomycetes</taxon>
        <taxon>Tremellales</taxon>
        <taxon>Cryptococcaceae</taxon>
        <taxon>Cryptococcus</taxon>
    </lineage>
</organism>
<feature type="compositionally biased region" description="Basic residues" evidence="1">
    <location>
        <begin position="262"/>
        <end position="271"/>
    </location>
</feature>
<feature type="region of interest" description="Disordered" evidence="1">
    <location>
        <begin position="110"/>
        <end position="132"/>
    </location>
</feature>
<reference evidence="2" key="3">
    <citation type="submission" date="2024-01" db="EMBL/GenBank/DDBJ databases">
        <authorList>
            <person name="Coelho M.A."/>
            <person name="David-Palma M."/>
            <person name="Shea T."/>
            <person name="Sun S."/>
            <person name="Cuomo C.A."/>
            <person name="Heitman J."/>
        </authorList>
    </citation>
    <scope>NUCLEOTIDE SEQUENCE</scope>
    <source>
        <strain evidence="2">CBS 7841</strain>
    </source>
</reference>
<sequence length="769" mass="86190">MNYSHPISKSLGRRPILQPRRHSSEQSVAAPKFQLRNRISHWSVNKNKRTNNGRQESHTEPRSEEAENDLMMYRNGHDVYDRQSKLNDQSFKDRSTQIPVRILSLPSISTSPSALSFPIPPPRDSVSSSRDLPEHDWQMSFSLDEYADNEPPPIPPSKSKRHIFQRDQSTAKASQSVAFDLSNVATHTRAISVSSAMREAPSVNSFTAQGSFVVLPEEIDLYLSQIKTDSPPQGLSAPRSLSARDIALKTRKSLPTLTSQRSPRKIRQVNHKKSDSALRNVKAGDGQFSDASDAENSSKDKCDHESLPPILAKSLLKCQLSSSTSSESKMPLSLSIPAQISDVFYTSKLADATEPLGNSSGSVAVEPADQWRSSTPRQSPHSNIKVKTYERSVSTRFIELFESEEQDGHDESKVVRKFVKKELVQESALDVSPPVTSSDKIIQHNNSSILSPTESAAQEISLTFDDALTRNMLRQANFKESAAQQHTLNRTSTDSTATAGKFIGNVLKVLNSRSSEHEGSRKHQSNHRIIREKDAQPEDVNDGLEIISPKPIVVRRPQRCPSFADSIRNQTVHSVRPRQHSLASSANSHEQSNFLTISSTKNSRFLNHSVNSRHVSGSNIDCGNPYEGTDFRLSLYYEKGPNTRRTTISKHLSNLKTKSASKLKTSQLLIDPFASFDPYPPITPVQSIPNDPYVLITNTAVDELLEGVGWGKVEKRWVEGETFWAWLIRRLRREGINEARQRKTRICESTYSHHKRRVAVASRWAQKEQ</sequence>
<evidence type="ECO:0000256" key="1">
    <source>
        <dbReference type="SAM" id="MobiDB-lite"/>
    </source>
</evidence>
<feature type="compositionally biased region" description="Polar residues" evidence="1">
    <location>
        <begin position="371"/>
        <end position="382"/>
    </location>
</feature>
<feature type="region of interest" description="Disordered" evidence="1">
    <location>
        <begin position="1"/>
        <end position="67"/>
    </location>
</feature>
<proteinExistence type="predicted"/>
<feature type="compositionally biased region" description="Basic and acidic residues" evidence="1">
    <location>
        <begin position="55"/>
        <end position="65"/>
    </location>
</feature>
<feature type="region of interest" description="Disordered" evidence="1">
    <location>
        <begin position="251"/>
        <end position="305"/>
    </location>
</feature>
<reference evidence="2" key="2">
    <citation type="journal article" date="2022" name="Elife">
        <title>Obligate sexual reproduction of a homothallic fungus closely related to the Cryptococcus pathogenic species complex.</title>
        <authorList>
            <person name="Passer A.R."/>
            <person name="Clancey S.A."/>
            <person name="Shea T."/>
            <person name="David-Palma M."/>
            <person name="Averette A.F."/>
            <person name="Boekhout T."/>
            <person name="Porcel B.M."/>
            <person name="Nowrousian M."/>
            <person name="Cuomo C.A."/>
            <person name="Sun S."/>
            <person name="Heitman J."/>
            <person name="Coelho M.A."/>
        </authorList>
    </citation>
    <scope>NUCLEOTIDE SEQUENCE</scope>
    <source>
        <strain evidence="2">CBS 7841</strain>
    </source>
</reference>
<dbReference type="RefSeq" id="XP_066066692.1">
    <property type="nucleotide sequence ID" value="XM_066210595.1"/>
</dbReference>
<feature type="region of interest" description="Disordered" evidence="1">
    <location>
        <begin position="355"/>
        <end position="383"/>
    </location>
</feature>
<dbReference type="GeneID" id="91085364"/>
<accession>A0A1E3IKL6</accession>
<dbReference type="VEuPathDB" id="FungiDB:L203_02381"/>
<gene>
    <name evidence="2" type="ORF">L203_101150</name>
</gene>
<evidence type="ECO:0000313" key="3">
    <source>
        <dbReference type="Proteomes" id="UP000094043"/>
    </source>
</evidence>
<dbReference type="KEGG" id="cdep:91085364"/>
<reference evidence="2" key="1">
    <citation type="submission" date="2016-06" db="EMBL/GenBank/DDBJ databases">
        <authorList>
            <person name="Cuomo C."/>
            <person name="Litvintseva A."/>
            <person name="Heitman J."/>
            <person name="Chen Y."/>
            <person name="Sun S."/>
            <person name="Springer D."/>
            <person name="Dromer F."/>
            <person name="Young S."/>
            <person name="Zeng Q."/>
            <person name="Chapman S."/>
            <person name="Gujja S."/>
            <person name="Saif S."/>
            <person name="Birren B."/>
        </authorList>
    </citation>
    <scope>NUCLEOTIDE SEQUENCE</scope>
    <source>
        <strain evidence="2">CBS 7841</strain>
    </source>
</reference>